<evidence type="ECO:0000313" key="1">
    <source>
        <dbReference type="EMBL" id="KAF6138958.1"/>
    </source>
</evidence>
<dbReference type="EMBL" id="JACGCM010002017">
    <property type="protein sequence ID" value="KAF6145989.1"/>
    <property type="molecule type" value="Genomic_DNA"/>
</dbReference>
<dbReference type="Gene3D" id="2.60.120.330">
    <property type="entry name" value="B-lactam Antibiotic, Isopenicillin N Synthase, Chain"/>
    <property type="match status" value="1"/>
</dbReference>
<accession>A0A7J7LTS2</accession>
<dbReference type="Proteomes" id="UP000541444">
    <property type="component" value="Unassembled WGS sequence"/>
</dbReference>
<protein>
    <submittedName>
        <fullName evidence="2">Uncharacterized protein</fullName>
    </submittedName>
</protein>
<name>A0A7J7LTS2_9MAGN</name>
<dbReference type="SUPFAM" id="SSF51197">
    <property type="entry name" value="Clavaminate synthase-like"/>
    <property type="match status" value="1"/>
</dbReference>
<dbReference type="OrthoDB" id="1650884at2759"/>
<dbReference type="EMBL" id="JACGCM010002536">
    <property type="protein sequence ID" value="KAF6138958.1"/>
    <property type="molecule type" value="Genomic_DNA"/>
</dbReference>
<gene>
    <name evidence="1" type="ORF">GIB67_023082</name>
    <name evidence="2" type="ORF">GIB67_033348</name>
</gene>
<organism evidence="2 3">
    <name type="scientific">Kingdonia uniflora</name>
    <dbReference type="NCBI Taxonomy" id="39325"/>
    <lineage>
        <taxon>Eukaryota</taxon>
        <taxon>Viridiplantae</taxon>
        <taxon>Streptophyta</taxon>
        <taxon>Embryophyta</taxon>
        <taxon>Tracheophyta</taxon>
        <taxon>Spermatophyta</taxon>
        <taxon>Magnoliopsida</taxon>
        <taxon>Ranunculales</taxon>
        <taxon>Circaeasteraceae</taxon>
        <taxon>Kingdonia</taxon>
    </lineage>
</organism>
<keyword evidence="3" id="KW-1185">Reference proteome</keyword>
<evidence type="ECO:0000313" key="3">
    <source>
        <dbReference type="Proteomes" id="UP000541444"/>
    </source>
</evidence>
<proteinExistence type="predicted"/>
<evidence type="ECO:0000313" key="2">
    <source>
        <dbReference type="EMBL" id="KAF6145989.1"/>
    </source>
</evidence>
<dbReference type="AlphaFoldDB" id="A0A7J7LTS2"/>
<reference evidence="2 3" key="1">
    <citation type="journal article" date="2020" name="IScience">
        <title>Genome Sequencing of the Endangered Kingdonia uniflora (Circaeasteraceae, Ranunculales) Reveals Potential Mechanisms of Evolutionary Specialization.</title>
        <authorList>
            <person name="Sun Y."/>
            <person name="Deng T."/>
            <person name="Zhang A."/>
            <person name="Moore M.J."/>
            <person name="Landis J.B."/>
            <person name="Lin N."/>
            <person name="Zhang H."/>
            <person name="Zhang X."/>
            <person name="Huang J."/>
            <person name="Zhang X."/>
            <person name="Sun H."/>
            <person name="Wang H."/>
        </authorList>
    </citation>
    <scope>NUCLEOTIDE SEQUENCE [LARGE SCALE GENOMIC DNA]</scope>
    <source>
        <strain evidence="2">TB1705</strain>
        <tissue evidence="2">Leaf</tissue>
    </source>
</reference>
<dbReference type="InterPro" id="IPR027443">
    <property type="entry name" value="IPNS-like_sf"/>
</dbReference>
<comment type="caution">
    <text evidence="2">The sequence shown here is derived from an EMBL/GenBank/DDBJ whole genome shotgun (WGS) entry which is preliminary data.</text>
</comment>
<sequence>MVIIREHRVIANEKRSRVSVPIFANPGASDMIDPFAEVLKNGEKALYKQVCYKEYVKHFFKKAMMGRKLLSMQ</sequence>